<evidence type="ECO:0000256" key="1">
    <source>
        <dbReference type="ARBA" id="ARBA00022884"/>
    </source>
</evidence>
<dbReference type="CDD" id="cd00590">
    <property type="entry name" value="RRM_SF"/>
    <property type="match status" value="1"/>
</dbReference>
<organism evidence="5 6">
    <name type="scientific">Datura stramonium</name>
    <name type="common">Jimsonweed</name>
    <name type="synonym">Common thornapple</name>
    <dbReference type="NCBI Taxonomy" id="4076"/>
    <lineage>
        <taxon>Eukaryota</taxon>
        <taxon>Viridiplantae</taxon>
        <taxon>Streptophyta</taxon>
        <taxon>Embryophyta</taxon>
        <taxon>Tracheophyta</taxon>
        <taxon>Spermatophyta</taxon>
        <taxon>Magnoliopsida</taxon>
        <taxon>eudicotyledons</taxon>
        <taxon>Gunneridae</taxon>
        <taxon>Pentapetalae</taxon>
        <taxon>asterids</taxon>
        <taxon>lamiids</taxon>
        <taxon>Solanales</taxon>
        <taxon>Solanaceae</taxon>
        <taxon>Solanoideae</taxon>
        <taxon>Datureae</taxon>
        <taxon>Datura</taxon>
    </lineage>
</organism>
<dbReference type="Proteomes" id="UP000823775">
    <property type="component" value="Unassembled WGS sequence"/>
</dbReference>
<accession>A0ABS8W4U2</accession>
<evidence type="ECO:0000256" key="3">
    <source>
        <dbReference type="SAM" id="MobiDB-lite"/>
    </source>
</evidence>
<feature type="compositionally biased region" description="Polar residues" evidence="3">
    <location>
        <begin position="80"/>
        <end position="95"/>
    </location>
</feature>
<reference evidence="5 6" key="1">
    <citation type="journal article" date="2021" name="BMC Genomics">
        <title>Datura genome reveals duplications of psychoactive alkaloid biosynthetic genes and high mutation rate following tissue culture.</title>
        <authorList>
            <person name="Rajewski A."/>
            <person name="Carter-House D."/>
            <person name="Stajich J."/>
            <person name="Litt A."/>
        </authorList>
    </citation>
    <scope>NUCLEOTIDE SEQUENCE [LARGE SCALE GENOMIC DNA]</scope>
    <source>
        <strain evidence="5">AR-01</strain>
    </source>
</reference>
<evidence type="ECO:0000259" key="4">
    <source>
        <dbReference type="PROSITE" id="PS50102"/>
    </source>
</evidence>
<dbReference type="Gene3D" id="3.30.70.330">
    <property type="match status" value="1"/>
</dbReference>
<name>A0ABS8W4U2_DATST</name>
<feature type="region of interest" description="Disordered" evidence="3">
    <location>
        <begin position="80"/>
        <end position="102"/>
    </location>
</feature>
<dbReference type="InterPro" id="IPR035979">
    <property type="entry name" value="RBD_domain_sf"/>
</dbReference>
<protein>
    <recommendedName>
        <fullName evidence="4">RRM domain-containing protein</fullName>
    </recommendedName>
</protein>
<gene>
    <name evidence="5" type="ORF">HAX54_043706</name>
</gene>
<dbReference type="EMBL" id="JACEIK010006570">
    <property type="protein sequence ID" value="MCE2055892.1"/>
    <property type="molecule type" value="Genomic_DNA"/>
</dbReference>
<feature type="domain" description="RRM" evidence="4">
    <location>
        <begin position="6"/>
        <end position="78"/>
    </location>
</feature>
<proteinExistence type="predicted"/>
<evidence type="ECO:0000313" key="6">
    <source>
        <dbReference type="Proteomes" id="UP000823775"/>
    </source>
</evidence>
<dbReference type="InterPro" id="IPR012677">
    <property type="entry name" value="Nucleotide-bd_a/b_plait_sf"/>
</dbReference>
<comment type="caution">
    <text evidence="5">The sequence shown here is derived from an EMBL/GenBank/DDBJ whole genome shotgun (WGS) entry which is preliminary data.</text>
</comment>
<dbReference type="PROSITE" id="PS50102">
    <property type="entry name" value="RRM"/>
    <property type="match status" value="1"/>
</dbReference>
<evidence type="ECO:0000256" key="2">
    <source>
        <dbReference type="PROSITE-ProRule" id="PRU00176"/>
    </source>
</evidence>
<dbReference type="SUPFAM" id="SSF54928">
    <property type="entry name" value="RNA-binding domain, RBD"/>
    <property type="match status" value="1"/>
</dbReference>
<evidence type="ECO:0000313" key="5">
    <source>
        <dbReference type="EMBL" id="MCE2055892.1"/>
    </source>
</evidence>
<keyword evidence="1 2" id="KW-0694">RNA-binding</keyword>
<dbReference type="SMART" id="SM00360">
    <property type="entry name" value="RRM"/>
    <property type="match status" value="1"/>
</dbReference>
<keyword evidence="6" id="KW-1185">Reference proteome</keyword>
<dbReference type="Pfam" id="PF00076">
    <property type="entry name" value="RRM_1"/>
    <property type="match status" value="1"/>
</dbReference>
<dbReference type="InterPro" id="IPR000504">
    <property type="entry name" value="RRM_dom"/>
</dbReference>
<dbReference type="PANTHER" id="PTHR23189">
    <property type="entry name" value="RNA RECOGNITION MOTIF-CONTAINING"/>
    <property type="match status" value="1"/>
</dbReference>
<sequence length="102" mass="11487">MAPPSNNLWVGNLAHDVTDADLRFLFEKYGPLDRVTSYSSRGFGFIYFKNINDSMEAKDALQGFFFHGLHLKIKFANTPSRGSPCLSPNTQNQNKTLKKSSK</sequence>